<keyword evidence="2" id="KW-1185">Reference proteome</keyword>
<dbReference type="Proteomes" id="UP000490922">
    <property type="component" value="Unassembled WGS sequence"/>
</dbReference>
<dbReference type="GO" id="GO:0046677">
    <property type="term" value="P:response to antibiotic"/>
    <property type="evidence" value="ECO:0007669"/>
    <property type="project" value="InterPro"/>
</dbReference>
<dbReference type="EMBL" id="WAEM01000001">
    <property type="protein sequence ID" value="KAB1158230.1"/>
    <property type="molecule type" value="Genomic_DNA"/>
</dbReference>
<dbReference type="CDD" id="cd14728">
    <property type="entry name" value="Ere-like"/>
    <property type="match status" value="1"/>
</dbReference>
<name>A0A7J5AL65_9FLAO</name>
<comment type="caution">
    <text evidence="1">The sequence shown here is derived from an EMBL/GenBank/DDBJ whole genome shotgun (WGS) entry which is preliminary data.</text>
</comment>
<dbReference type="InterPro" id="IPR052036">
    <property type="entry name" value="Hydrolase/PRTase-associated"/>
</dbReference>
<accession>A0A7J5AL65</accession>
<dbReference type="PANTHER" id="PTHR31299:SF0">
    <property type="entry name" value="ESTERASE, PUTATIVE (AFU_ORTHOLOGUE AFUA_1G05850)-RELATED"/>
    <property type="match status" value="1"/>
</dbReference>
<dbReference type="Gene3D" id="1.20.1440.30">
    <property type="entry name" value="Biosynthetic Protein domain"/>
    <property type="match status" value="1"/>
</dbReference>
<dbReference type="Pfam" id="PF05139">
    <property type="entry name" value="Erythro_esteras"/>
    <property type="match status" value="1"/>
</dbReference>
<evidence type="ECO:0000313" key="2">
    <source>
        <dbReference type="Proteomes" id="UP000490922"/>
    </source>
</evidence>
<sequence>MMDVSKIIFDNSIPLKDENALQELVNQIGDAKYVLLGEASHGTHEYYKWRTKLSKLLIEKKGFSFIAVEGDWPDCYRLNRYIKNYPDSGKSAHEVLHGFNRWPTWMWANWEIVALAEWLYDYNVKQEEEQKIGFYGLDVYSLWESLEAIVDYLDKNDFATKEVAMKAIKCFEPFKDSEGQEYAKFSRIVPSLCENQVVDLLSQIRLNAPNYNNDPETIMSLKQNAQIVVNAEKYYRAMVIGGPDSWNIRDRHMVLTLNNLMEFHGSQAKTIIWEHNTHIGDARATNMAEEGMVNVGQIIRQQHKAEEVFSVGFGSYKGTVVAGREWGDKMQVMTVPEAKENSWEFELHHLDANDRIIFMNDAMKEIIGKKHFDHRAIGVVYRPQFEYYGNYVPSKMAYRYDAFIYLDETSALHPLHIIPDGNQIPETYPFGV</sequence>
<dbReference type="InterPro" id="IPR014622">
    <property type="entry name" value="UCP036794_erythomycin"/>
</dbReference>
<dbReference type="OrthoDB" id="9810066at2"/>
<organism evidence="1 2">
    <name type="scientific">Flavobacterium luteum</name>
    <dbReference type="NCBI Taxonomy" id="2026654"/>
    <lineage>
        <taxon>Bacteria</taxon>
        <taxon>Pseudomonadati</taxon>
        <taxon>Bacteroidota</taxon>
        <taxon>Flavobacteriia</taxon>
        <taxon>Flavobacteriales</taxon>
        <taxon>Flavobacteriaceae</taxon>
        <taxon>Flavobacterium</taxon>
    </lineage>
</organism>
<dbReference type="PANTHER" id="PTHR31299">
    <property type="entry name" value="ESTERASE, PUTATIVE (AFU_ORTHOLOGUE AFUA_1G05850)-RELATED"/>
    <property type="match status" value="1"/>
</dbReference>
<dbReference type="PIRSF" id="PIRSF036794">
    <property type="entry name" value="UCP_erythr_ester"/>
    <property type="match status" value="1"/>
</dbReference>
<dbReference type="AlphaFoldDB" id="A0A7J5AL65"/>
<dbReference type="Gene3D" id="3.30.1870.10">
    <property type="entry name" value="EreA-like, domain 2"/>
    <property type="match status" value="1"/>
</dbReference>
<dbReference type="SUPFAM" id="SSF159501">
    <property type="entry name" value="EreA/ChaN-like"/>
    <property type="match status" value="1"/>
</dbReference>
<dbReference type="Gene3D" id="3.40.1660.10">
    <property type="entry name" value="EreA-like (biosynthetic domain)"/>
    <property type="match status" value="1"/>
</dbReference>
<reference evidence="1 2" key="1">
    <citation type="submission" date="2019-09" db="EMBL/GenBank/DDBJ databases">
        <title>Flavobacterium sp. nov., isolated from glacier ice.</title>
        <authorList>
            <person name="Liu Q."/>
        </authorList>
    </citation>
    <scope>NUCLEOTIDE SEQUENCE [LARGE SCALE GENOMIC DNA]</scope>
    <source>
        <strain evidence="1 2">NBRC 112527</strain>
    </source>
</reference>
<dbReference type="InterPro" id="IPR007815">
    <property type="entry name" value="Emycin_Estase"/>
</dbReference>
<proteinExistence type="predicted"/>
<gene>
    <name evidence="1" type="ORF">F6464_00515</name>
</gene>
<evidence type="ECO:0000313" key="1">
    <source>
        <dbReference type="EMBL" id="KAB1158230.1"/>
    </source>
</evidence>
<protein>
    <submittedName>
        <fullName evidence="1">Erythromycin esterase family protein</fullName>
    </submittedName>
</protein>